<feature type="coiled-coil region" evidence="2">
    <location>
        <begin position="67"/>
        <end position="94"/>
    </location>
</feature>
<evidence type="ECO:0000256" key="2">
    <source>
        <dbReference type="SAM" id="Coils"/>
    </source>
</evidence>
<evidence type="ECO:0000259" key="3">
    <source>
        <dbReference type="Pfam" id="PF13863"/>
    </source>
</evidence>
<dbReference type="PANTHER" id="PTHR21683">
    <property type="entry name" value="COILED-COIL DOMAIN-CONTAINING PROTEIN 42 LIKE-2-LIKE-RELATED"/>
    <property type="match status" value="1"/>
</dbReference>
<dbReference type="Pfam" id="PF13863">
    <property type="entry name" value="DUF4200"/>
    <property type="match status" value="1"/>
</dbReference>
<keyword evidence="1 2" id="KW-0175">Coiled coil</keyword>
<proteinExistence type="predicted"/>
<gene>
    <name evidence="4" type="ORF">QE152_g23047</name>
</gene>
<dbReference type="GO" id="GO:0005856">
    <property type="term" value="C:cytoskeleton"/>
    <property type="evidence" value="ECO:0007669"/>
    <property type="project" value="UniProtKB-ARBA"/>
</dbReference>
<dbReference type="Proteomes" id="UP001458880">
    <property type="component" value="Unassembled WGS sequence"/>
</dbReference>
<dbReference type="EMBL" id="JASPKY010000226">
    <property type="protein sequence ID" value="KAK9718661.1"/>
    <property type="molecule type" value="Genomic_DNA"/>
</dbReference>
<reference evidence="4 5" key="1">
    <citation type="journal article" date="2024" name="BMC Genomics">
        <title>De novo assembly and annotation of Popillia japonica's genome with initial clues to its potential as an invasive pest.</title>
        <authorList>
            <person name="Cucini C."/>
            <person name="Boschi S."/>
            <person name="Funari R."/>
            <person name="Cardaioli E."/>
            <person name="Iannotti N."/>
            <person name="Marturano G."/>
            <person name="Paoli F."/>
            <person name="Bruttini M."/>
            <person name="Carapelli A."/>
            <person name="Frati F."/>
            <person name="Nardi F."/>
        </authorList>
    </citation>
    <scope>NUCLEOTIDE SEQUENCE [LARGE SCALE GENOMIC DNA]</scope>
    <source>
        <strain evidence="4">DMR45628</strain>
    </source>
</reference>
<evidence type="ECO:0000313" key="4">
    <source>
        <dbReference type="EMBL" id="KAK9718661.1"/>
    </source>
</evidence>
<dbReference type="InterPro" id="IPR025252">
    <property type="entry name" value="DUF4200"/>
</dbReference>
<feature type="domain" description="DUF4200" evidence="3">
    <location>
        <begin position="74"/>
        <end position="180"/>
    </location>
</feature>
<sequence length="340" mass="40310">MGTQVVTKVSTKVGGPKMTRKDADKRFFPKISAMKGAEMYAESKKINSAVLPPLQWDKAPDTHKKLYFEAKLNLKRANEDAQNLRRDVAATSARLKAKWRDLRKFARYFKEYVEFYDDFVAANEEKRRRFRLKLQNSKEASVRTANNISQVMEDMEYLRGIKHSMESKIKQYEMYQDFLDCDFLDCVAKQDPLRFRNGNDVILRYEALHQTRCEVMERHRQHEEALKQSVDDVRKLIDEKGVKHMNLVAQLEHCTRSYQKTRNFTNEIESLIALIYEEAFQRRQEYYVVKRSCWMLYKHMRRKRYTDIPVEEGDFAGQLKEISRVLGKLDVAFSKINRGK</sequence>
<dbReference type="AlphaFoldDB" id="A0AAW1KGJ3"/>
<accession>A0AAW1KGJ3</accession>
<dbReference type="PANTHER" id="PTHR21683:SF2">
    <property type="entry name" value="COILED-COIL DOMAIN-CONTAINING PROTEIN 42 LIKE-2-LIKE"/>
    <property type="match status" value="1"/>
</dbReference>
<organism evidence="4 5">
    <name type="scientific">Popillia japonica</name>
    <name type="common">Japanese beetle</name>
    <dbReference type="NCBI Taxonomy" id="7064"/>
    <lineage>
        <taxon>Eukaryota</taxon>
        <taxon>Metazoa</taxon>
        <taxon>Ecdysozoa</taxon>
        <taxon>Arthropoda</taxon>
        <taxon>Hexapoda</taxon>
        <taxon>Insecta</taxon>
        <taxon>Pterygota</taxon>
        <taxon>Neoptera</taxon>
        <taxon>Endopterygota</taxon>
        <taxon>Coleoptera</taxon>
        <taxon>Polyphaga</taxon>
        <taxon>Scarabaeiformia</taxon>
        <taxon>Scarabaeidae</taxon>
        <taxon>Rutelinae</taxon>
        <taxon>Popillia</taxon>
    </lineage>
</organism>
<keyword evidence="5" id="KW-1185">Reference proteome</keyword>
<dbReference type="InterPro" id="IPR051147">
    <property type="entry name" value="CFAP_domain-containing"/>
</dbReference>
<evidence type="ECO:0000313" key="5">
    <source>
        <dbReference type="Proteomes" id="UP001458880"/>
    </source>
</evidence>
<protein>
    <recommendedName>
        <fullName evidence="3">DUF4200 domain-containing protein</fullName>
    </recommendedName>
</protein>
<evidence type="ECO:0000256" key="1">
    <source>
        <dbReference type="ARBA" id="ARBA00023054"/>
    </source>
</evidence>
<name>A0AAW1KGJ3_POPJA</name>
<comment type="caution">
    <text evidence="4">The sequence shown here is derived from an EMBL/GenBank/DDBJ whole genome shotgun (WGS) entry which is preliminary data.</text>
</comment>